<dbReference type="Proteomes" id="UP000284123">
    <property type="component" value="Unassembled WGS sequence"/>
</dbReference>
<dbReference type="Gene3D" id="3.40.630.30">
    <property type="match status" value="1"/>
</dbReference>
<feature type="domain" description="N-acetyltransferase" evidence="1">
    <location>
        <begin position="5"/>
        <end position="161"/>
    </location>
</feature>
<keyword evidence="2" id="KW-0808">Transferase</keyword>
<evidence type="ECO:0000313" key="2">
    <source>
        <dbReference type="EMBL" id="RND82443.1"/>
    </source>
</evidence>
<accession>A0A422M6C3</accession>
<dbReference type="GO" id="GO:0016747">
    <property type="term" value="F:acyltransferase activity, transferring groups other than amino-acyl groups"/>
    <property type="evidence" value="ECO:0007669"/>
    <property type="project" value="InterPro"/>
</dbReference>
<dbReference type="EMBL" id="LKFS01000043">
    <property type="protein sequence ID" value="RND82443.1"/>
    <property type="molecule type" value="Genomic_DNA"/>
</dbReference>
<proteinExistence type="predicted"/>
<evidence type="ECO:0000313" key="5">
    <source>
        <dbReference type="Proteomes" id="UP000284716"/>
    </source>
</evidence>
<reference evidence="4 5" key="1">
    <citation type="journal article" date="2018" name="Front. Microbiol.">
        <title>Conversion of Methionine to Cysteine in Lactobacillus paracasei Depends on the Highly Mobile cysK-ctl-cysE Gene Cluster.</title>
        <authorList>
            <person name="Wuthrich D."/>
            <person name="Irmler S."/>
            <person name="Berthoud H."/>
            <person name="Guggenbuhl B."/>
            <person name="Eugster E."/>
            <person name="Bruggmann R."/>
        </authorList>
    </citation>
    <scope>NUCLEOTIDE SEQUENCE [LARGE SCALE GENOMIC DNA]</scope>
    <source>
        <strain evidence="2 5">FAM18157</strain>
        <strain evidence="3 4">FAM6012</strain>
    </source>
</reference>
<dbReference type="SUPFAM" id="SSF55729">
    <property type="entry name" value="Acyl-CoA N-acyltransferases (Nat)"/>
    <property type="match status" value="1"/>
</dbReference>
<dbReference type="PROSITE" id="PS51186">
    <property type="entry name" value="GNAT"/>
    <property type="match status" value="1"/>
</dbReference>
<evidence type="ECO:0000259" key="1">
    <source>
        <dbReference type="PROSITE" id="PS51186"/>
    </source>
</evidence>
<dbReference type="CDD" id="cd04301">
    <property type="entry name" value="NAT_SF"/>
    <property type="match status" value="1"/>
</dbReference>
<organism evidence="2 5">
    <name type="scientific">Lacticaseibacillus paracasei</name>
    <name type="common">Lactobacillus paracasei</name>
    <dbReference type="NCBI Taxonomy" id="1597"/>
    <lineage>
        <taxon>Bacteria</taxon>
        <taxon>Bacillati</taxon>
        <taxon>Bacillota</taxon>
        <taxon>Bacilli</taxon>
        <taxon>Lactobacillales</taxon>
        <taxon>Lactobacillaceae</taxon>
        <taxon>Lacticaseibacillus</taxon>
    </lineage>
</organism>
<dbReference type="Proteomes" id="UP000284716">
    <property type="component" value="Unassembled WGS sequence"/>
</dbReference>
<evidence type="ECO:0000313" key="3">
    <source>
        <dbReference type="EMBL" id="RNE31636.1"/>
    </source>
</evidence>
<dbReference type="RefSeq" id="WP_003602419.1">
    <property type="nucleotide sequence ID" value="NZ_AQVS01000025.1"/>
</dbReference>
<sequence length="162" mass="19173">MNESFNFTTVTKADLPLIRQMYQVAFKPIYLKDQNDQTDPFFESLVSLEEKWSRPTNHVYFFRHGNVRVGMLRIIVSQDRQIARLSPLLILPQFQGRGYAQQMLRDIEIFYPSITTWHLDTIAEEKKLVHLYRKMGYVQDTTKITAIKPGMTIIYFYKTISK</sequence>
<comment type="caution">
    <text evidence="2">The sequence shown here is derived from an EMBL/GenBank/DDBJ whole genome shotgun (WGS) entry which is preliminary data.</text>
</comment>
<evidence type="ECO:0000313" key="4">
    <source>
        <dbReference type="Proteomes" id="UP000284123"/>
    </source>
</evidence>
<dbReference type="InterPro" id="IPR016181">
    <property type="entry name" value="Acyl_CoA_acyltransferase"/>
</dbReference>
<dbReference type="AlphaFoldDB" id="A0A422M6C3"/>
<dbReference type="EMBL" id="LKGI01000050">
    <property type="protein sequence ID" value="RNE31636.1"/>
    <property type="molecule type" value="Genomic_DNA"/>
</dbReference>
<dbReference type="InterPro" id="IPR000182">
    <property type="entry name" value="GNAT_dom"/>
</dbReference>
<gene>
    <name evidence="2" type="ORF">FAM18157_01041</name>
    <name evidence="3" type="ORF">FAM6012_01068</name>
</gene>
<protein>
    <submittedName>
        <fullName evidence="2">Putative acetyltransferase</fullName>
    </submittedName>
</protein>
<name>A0A422M6C3_LACPA</name>
<dbReference type="Pfam" id="PF00583">
    <property type="entry name" value="Acetyltransf_1"/>
    <property type="match status" value="1"/>
</dbReference>